<comment type="caution">
    <text evidence="1">The sequence shown here is derived from an EMBL/GenBank/DDBJ whole genome shotgun (WGS) entry which is preliminary data.</text>
</comment>
<reference evidence="1 2" key="1">
    <citation type="journal article" date="2018" name="PLoS Pathog.">
        <title>Evolution of structural diversity of trichothecenes, a family of toxins produced by plant pathogenic and entomopathogenic fungi.</title>
        <authorList>
            <person name="Proctor R.H."/>
            <person name="McCormick S.P."/>
            <person name="Kim H.S."/>
            <person name="Cardoza R.E."/>
            <person name="Stanley A.M."/>
            <person name="Lindo L."/>
            <person name="Kelly A."/>
            <person name="Brown D.W."/>
            <person name="Lee T."/>
            <person name="Vaughan M.M."/>
            <person name="Alexander N.J."/>
            <person name="Busman M."/>
            <person name="Gutierrez S."/>
        </authorList>
    </citation>
    <scope>NUCLEOTIDE SEQUENCE [LARGE SCALE GENOMIC DNA]</scope>
    <source>
        <strain evidence="1 2">NRRL 13405</strain>
    </source>
</reference>
<gene>
    <name evidence="1" type="ORF">FIE12Z_13042</name>
</gene>
<organism evidence="1 2">
    <name type="scientific">Fusarium flagelliforme</name>
    <dbReference type="NCBI Taxonomy" id="2675880"/>
    <lineage>
        <taxon>Eukaryota</taxon>
        <taxon>Fungi</taxon>
        <taxon>Dikarya</taxon>
        <taxon>Ascomycota</taxon>
        <taxon>Pezizomycotina</taxon>
        <taxon>Sordariomycetes</taxon>
        <taxon>Hypocreomycetidae</taxon>
        <taxon>Hypocreales</taxon>
        <taxon>Nectriaceae</taxon>
        <taxon>Fusarium</taxon>
        <taxon>Fusarium incarnatum-equiseti species complex</taxon>
    </lineage>
</organism>
<sequence>DLYWLESDGLIYATKKGRTRFVIRITGQQNGEKNNIVVIDKDPVSLGAMGSKGLRYVTTDDDGKLILSGRSGSLFYGDLKKNFLAQGQAGEPEKAGDTKKAGESEGIQVTQAIGYGEEWELVQ</sequence>
<name>A0A395M4D7_9HYPO</name>
<dbReference type="Proteomes" id="UP000265631">
    <property type="component" value="Unassembled WGS sequence"/>
</dbReference>
<evidence type="ECO:0000313" key="1">
    <source>
        <dbReference type="EMBL" id="RFN40536.1"/>
    </source>
</evidence>
<protein>
    <submittedName>
        <fullName evidence="1">Uncharacterized protein</fullName>
    </submittedName>
</protein>
<feature type="non-terminal residue" evidence="1">
    <location>
        <position position="1"/>
    </location>
</feature>
<keyword evidence="2" id="KW-1185">Reference proteome</keyword>
<dbReference type="AlphaFoldDB" id="A0A395M4D7"/>
<dbReference type="EMBL" id="PXXK01000958">
    <property type="protein sequence ID" value="RFN40536.1"/>
    <property type="molecule type" value="Genomic_DNA"/>
</dbReference>
<proteinExistence type="predicted"/>
<accession>A0A395M4D7</accession>
<evidence type="ECO:0000313" key="2">
    <source>
        <dbReference type="Proteomes" id="UP000265631"/>
    </source>
</evidence>